<name>A1T8K8_MYCVP</name>
<dbReference type="ESTHER" id="mycvn-q25y85">
    <property type="family name" value="Lipase_2"/>
</dbReference>
<evidence type="ECO:0000313" key="3">
    <source>
        <dbReference type="EMBL" id="ABM13508.1"/>
    </source>
</evidence>
<dbReference type="SUPFAM" id="SSF53474">
    <property type="entry name" value="alpha/beta-Hydrolases"/>
    <property type="match status" value="1"/>
</dbReference>
<dbReference type="InterPro" id="IPR029058">
    <property type="entry name" value="AB_hydrolase_fold"/>
</dbReference>
<proteinExistence type="predicted"/>
<dbReference type="STRING" id="350058.Mvan_2701"/>
<dbReference type="InterPro" id="IPR000073">
    <property type="entry name" value="AB_hydrolase_1"/>
</dbReference>
<dbReference type="KEGG" id="mva:Mvan_2701"/>
<dbReference type="Proteomes" id="UP000009159">
    <property type="component" value="Chromosome"/>
</dbReference>
<gene>
    <name evidence="3" type="ordered locus">Mvan_2701</name>
</gene>
<dbReference type="AlphaFoldDB" id="A1T8K8"/>
<dbReference type="EMBL" id="CP000511">
    <property type="protein sequence ID" value="ABM13508.1"/>
    <property type="molecule type" value="Genomic_DNA"/>
</dbReference>
<feature type="domain" description="AB hydrolase-1" evidence="2">
    <location>
        <begin position="331"/>
        <end position="439"/>
    </location>
</feature>
<dbReference type="Gene3D" id="3.40.50.1820">
    <property type="entry name" value="alpha/beta hydrolase"/>
    <property type="match status" value="1"/>
</dbReference>
<keyword evidence="4" id="KW-1185">Reference proteome</keyword>
<dbReference type="GO" id="GO:0003824">
    <property type="term" value="F:catalytic activity"/>
    <property type="evidence" value="ECO:0007669"/>
    <property type="project" value="UniProtKB-ARBA"/>
</dbReference>
<feature type="region of interest" description="Disordered" evidence="1">
    <location>
        <begin position="52"/>
        <end position="206"/>
    </location>
</feature>
<sequence length="573" mass="58432">MYASLVCRSGSRPPTLQVWARLALAALVLAFSLSIALSTGLARADDDASAVGESHQSGATTSQQSDSADSASDVSVGPTEPTEPTEPTDQTEQTVADADPPDAGDDVPPSHPPGAPVAEDSGGIVPDVSPVPDEVDLEETPVTTQPADGSGLATGSDRPALVPSAVVESGPTVTPVPRLRSVGSPDETADLTPIDQPAPADATPPDAARADIAHPGTTPVIEPRLGRQLAGGVSDVGTIVVSVVHAVATAVAQAFGPDSFLGVPYLLATVIANTAAAVGRNLVGASPTEPTTGQVAVPYGLLDGLAFFNPTKPPAGANDPSVGVTAEHPLPVILLNSTVITQGANWSVGAPVLANAGYKVYTFNYGNVTTNPHAPFQSIGDIRKSGLELAAQIDRVLAETGAPQVILIGHSQGGGALPSYYINNLGGADKVSQLIGIGPGHHGTNFNGLVSLVLSLPVLRQLYIGLSEAFAPAIYQQSVGSPFLDEVYGNGDTRPGVLYTTISTAYDEVATPYTLQALDGPNVTNIVLQHRYPGLLLGHLNMVTSTYTWATVLDALASNPAANPVHRLSAVAA</sequence>
<dbReference type="RefSeq" id="WP_011779916.1">
    <property type="nucleotide sequence ID" value="NC_008726.1"/>
</dbReference>
<dbReference type="Pfam" id="PF00561">
    <property type="entry name" value="Abhydrolase_1"/>
    <property type="match status" value="1"/>
</dbReference>
<evidence type="ECO:0000313" key="4">
    <source>
        <dbReference type="Proteomes" id="UP000009159"/>
    </source>
</evidence>
<feature type="compositionally biased region" description="Low complexity" evidence="1">
    <location>
        <begin position="59"/>
        <end position="98"/>
    </location>
</feature>
<protein>
    <submittedName>
        <fullName evidence="3">Lipase, class 2</fullName>
    </submittedName>
</protein>
<evidence type="ECO:0000256" key="1">
    <source>
        <dbReference type="SAM" id="MobiDB-lite"/>
    </source>
</evidence>
<organism evidence="3 4">
    <name type="scientific">Mycolicibacterium vanbaalenii (strain DSM 7251 / JCM 13017 / BCRC 16820 / KCTC 9966 / NRRL B-24157 / PYR-1)</name>
    <name type="common">Mycobacterium vanbaalenii</name>
    <dbReference type="NCBI Taxonomy" id="350058"/>
    <lineage>
        <taxon>Bacteria</taxon>
        <taxon>Bacillati</taxon>
        <taxon>Actinomycetota</taxon>
        <taxon>Actinomycetes</taxon>
        <taxon>Mycobacteriales</taxon>
        <taxon>Mycobacteriaceae</taxon>
        <taxon>Mycolicibacterium</taxon>
    </lineage>
</organism>
<dbReference type="HOGENOM" id="CLU_500398_0_0_11"/>
<accession>A1T8K8</accession>
<reference evidence="3" key="1">
    <citation type="submission" date="2006-12" db="EMBL/GenBank/DDBJ databases">
        <title>Complete sequence of Mycobacterium vanbaalenii PYR-1.</title>
        <authorList>
            <consortium name="US DOE Joint Genome Institute"/>
            <person name="Copeland A."/>
            <person name="Lucas S."/>
            <person name="Lapidus A."/>
            <person name="Barry K."/>
            <person name="Detter J.C."/>
            <person name="Glavina del Rio T."/>
            <person name="Hammon N."/>
            <person name="Israni S."/>
            <person name="Dalin E."/>
            <person name="Tice H."/>
            <person name="Pitluck S."/>
            <person name="Singan V."/>
            <person name="Schmutz J."/>
            <person name="Larimer F."/>
            <person name="Land M."/>
            <person name="Hauser L."/>
            <person name="Kyrpides N."/>
            <person name="Anderson I.J."/>
            <person name="Miller C."/>
            <person name="Richardson P."/>
        </authorList>
    </citation>
    <scope>NUCLEOTIDE SEQUENCE [LARGE SCALE GENOMIC DNA]</scope>
    <source>
        <strain evidence="3">PYR-1</strain>
    </source>
</reference>
<evidence type="ECO:0000259" key="2">
    <source>
        <dbReference type="Pfam" id="PF00561"/>
    </source>
</evidence>
<dbReference type="eggNOG" id="COG1075">
    <property type="taxonomic scope" value="Bacteria"/>
</dbReference>
<feature type="compositionally biased region" description="Low complexity" evidence="1">
    <location>
        <begin position="192"/>
        <end position="206"/>
    </location>
</feature>